<protein>
    <submittedName>
        <fullName evidence="2">Uncharacterized protein</fullName>
    </submittedName>
</protein>
<sequence length="89" mass="9898">MILGANRNNDVGQAVDGTSDSTSQSTIPFGSIPDQMRYVIARVYELKTSCVANPNQFFCKDVDEALNFRPGVQQQSNQDQNPSMNRNQQ</sequence>
<feature type="region of interest" description="Disordered" evidence="1">
    <location>
        <begin position="69"/>
        <end position="89"/>
    </location>
</feature>
<feature type="region of interest" description="Disordered" evidence="1">
    <location>
        <begin position="1"/>
        <end position="30"/>
    </location>
</feature>
<dbReference type="Proteomes" id="UP000218231">
    <property type="component" value="Unassembled WGS sequence"/>
</dbReference>
<evidence type="ECO:0000313" key="2">
    <source>
        <dbReference type="EMBL" id="PAV60387.1"/>
    </source>
</evidence>
<gene>
    <name evidence="2" type="ORF">WR25_23573</name>
</gene>
<organism evidence="2 3">
    <name type="scientific">Diploscapter pachys</name>
    <dbReference type="NCBI Taxonomy" id="2018661"/>
    <lineage>
        <taxon>Eukaryota</taxon>
        <taxon>Metazoa</taxon>
        <taxon>Ecdysozoa</taxon>
        <taxon>Nematoda</taxon>
        <taxon>Chromadorea</taxon>
        <taxon>Rhabditida</taxon>
        <taxon>Rhabditina</taxon>
        <taxon>Rhabditomorpha</taxon>
        <taxon>Rhabditoidea</taxon>
        <taxon>Rhabditidae</taxon>
        <taxon>Diploscapter</taxon>
    </lineage>
</organism>
<accession>A0A2A2JFG2</accession>
<feature type="compositionally biased region" description="Polar residues" evidence="1">
    <location>
        <begin position="72"/>
        <end position="89"/>
    </location>
</feature>
<evidence type="ECO:0000256" key="1">
    <source>
        <dbReference type="SAM" id="MobiDB-lite"/>
    </source>
</evidence>
<proteinExistence type="predicted"/>
<reference evidence="2 3" key="1">
    <citation type="journal article" date="2017" name="Curr. Biol.">
        <title>Genome architecture and evolution of a unichromosomal asexual nematode.</title>
        <authorList>
            <person name="Fradin H."/>
            <person name="Zegar C."/>
            <person name="Gutwein M."/>
            <person name="Lucas J."/>
            <person name="Kovtun M."/>
            <person name="Corcoran D."/>
            <person name="Baugh L.R."/>
            <person name="Kiontke K."/>
            <person name="Gunsalus K."/>
            <person name="Fitch D.H."/>
            <person name="Piano F."/>
        </authorList>
    </citation>
    <scope>NUCLEOTIDE SEQUENCE [LARGE SCALE GENOMIC DNA]</scope>
    <source>
        <strain evidence="2">PF1309</strain>
    </source>
</reference>
<evidence type="ECO:0000313" key="3">
    <source>
        <dbReference type="Proteomes" id="UP000218231"/>
    </source>
</evidence>
<dbReference type="AlphaFoldDB" id="A0A2A2JFG2"/>
<name>A0A2A2JFG2_9BILA</name>
<dbReference type="EMBL" id="LIAE01010469">
    <property type="protein sequence ID" value="PAV60387.1"/>
    <property type="molecule type" value="Genomic_DNA"/>
</dbReference>
<keyword evidence="3" id="KW-1185">Reference proteome</keyword>
<comment type="caution">
    <text evidence="2">The sequence shown here is derived from an EMBL/GenBank/DDBJ whole genome shotgun (WGS) entry which is preliminary data.</text>
</comment>
<feature type="compositionally biased region" description="Polar residues" evidence="1">
    <location>
        <begin position="1"/>
        <end position="28"/>
    </location>
</feature>